<dbReference type="AlphaFoldDB" id="A0A1H7I5X8"/>
<dbReference type="STRING" id="190974.SAMN05216439_1153"/>
<gene>
    <name evidence="1" type="ORF">SAMN05216439_1153</name>
</gene>
<dbReference type="EMBL" id="FOAK01000003">
    <property type="protein sequence ID" value="SEK57828.1"/>
    <property type="molecule type" value="Genomic_DNA"/>
</dbReference>
<dbReference type="RefSeq" id="WP_091699006.1">
    <property type="nucleotide sequence ID" value="NZ_FOAK01000003.1"/>
</dbReference>
<accession>A0A1H7I5X8</accession>
<evidence type="ECO:0000313" key="1">
    <source>
        <dbReference type="EMBL" id="SEK57828.1"/>
    </source>
</evidence>
<organism evidence="1 2">
    <name type="scientific">Methanobrevibacter gottschalkii</name>
    <dbReference type="NCBI Taxonomy" id="190974"/>
    <lineage>
        <taxon>Archaea</taxon>
        <taxon>Methanobacteriati</taxon>
        <taxon>Methanobacteriota</taxon>
        <taxon>Methanomada group</taxon>
        <taxon>Methanobacteria</taxon>
        <taxon>Methanobacteriales</taxon>
        <taxon>Methanobacteriaceae</taxon>
        <taxon>Methanobrevibacter</taxon>
    </lineage>
</organism>
<sequence>MNRLIDLCYDMSCHNEFKYYNADGFVFKSMNGFTQIDSVNMIHTVLFKIRIRNHDFGVYFKHPLVLSRHEAIIKKWNLKRLDTIDYGFYNEYHTFDEVIDVPDYVTIDYDELQRGKKLNYDTIGISNGDFTNVYGIDLLDSCFLTDDLDKVNLKMLGYDAPLVLNYQYGLFDVYCVIAPRVCPEDEKCEEIDYLLRV</sequence>
<reference evidence="1 2" key="1">
    <citation type="submission" date="2016-10" db="EMBL/GenBank/DDBJ databases">
        <authorList>
            <person name="de Groot N.N."/>
        </authorList>
    </citation>
    <scope>NUCLEOTIDE SEQUENCE [LARGE SCALE GENOMIC DNA]</scope>
    <source>
        <strain evidence="1 2">DSM 11978</strain>
    </source>
</reference>
<name>A0A1H7I5X8_9EURY</name>
<proteinExistence type="predicted"/>
<evidence type="ECO:0000313" key="2">
    <source>
        <dbReference type="Proteomes" id="UP000199506"/>
    </source>
</evidence>
<dbReference type="Proteomes" id="UP000199506">
    <property type="component" value="Unassembled WGS sequence"/>
</dbReference>
<protein>
    <submittedName>
        <fullName evidence="1">Uncharacterized protein</fullName>
    </submittedName>
</protein>